<evidence type="ECO:0000259" key="2">
    <source>
        <dbReference type="Pfam" id="PF01844"/>
    </source>
</evidence>
<evidence type="ECO:0000313" key="3">
    <source>
        <dbReference type="EMBL" id="WNM23533.1"/>
    </source>
</evidence>
<dbReference type="GO" id="GO:0003676">
    <property type="term" value="F:nucleic acid binding"/>
    <property type="evidence" value="ECO:0007669"/>
    <property type="project" value="InterPro"/>
</dbReference>
<feature type="transmembrane region" description="Helical" evidence="1">
    <location>
        <begin position="12"/>
        <end position="37"/>
    </location>
</feature>
<dbReference type="Pfam" id="PF01844">
    <property type="entry name" value="HNH"/>
    <property type="match status" value="1"/>
</dbReference>
<keyword evidence="1" id="KW-1133">Transmembrane helix</keyword>
<name>A0AA96J712_9MICO</name>
<evidence type="ECO:0000313" key="4">
    <source>
        <dbReference type="Proteomes" id="UP001304125"/>
    </source>
</evidence>
<keyword evidence="1" id="KW-0472">Membrane</keyword>
<sequence length="164" mass="18494">MDMLGILLSGVWGALANFWPVLVPLLVVGLVVSFPMLGRGPNSSRRDPWRGFKYGARARVLERAGSRCEGSLFWAWGRCPTVAVEADHVFPHSKGGPTVVSNGQALCKDHNRRKSNMTPPWWYVLALEKRRRGYFPEGEDVRVYAVISESELETHGYNLWRPRG</sequence>
<dbReference type="Proteomes" id="UP001304125">
    <property type="component" value="Chromosome"/>
</dbReference>
<dbReference type="RefSeq" id="WP_313496510.1">
    <property type="nucleotide sequence ID" value="NZ_CP134879.1"/>
</dbReference>
<dbReference type="Gene3D" id="1.10.30.50">
    <property type="match status" value="1"/>
</dbReference>
<keyword evidence="3" id="KW-0378">Hydrolase</keyword>
<keyword evidence="3" id="KW-0540">Nuclease</keyword>
<dbReference type="GO" id="GO:0004519">
    <property type="term" value="F:endonuclease activity"/>
    <property type="evidence" value="ECO:0007669"/>
    <property type="project" value="UniProtKB-KW"/>
</dbReference>
<dbReference type="EMBL" id="CP134879">
    <property type="protein sequence ID" value="WNM23533.1"/>
    <property type="molecule type" value="Genomic_DNA"/>
</dbReference>
<dbReference type="InterPro" id="IPR003615">
    <property type="entry name" value="HNH_nuc"/>
</dbReference>
<dbReference type="CDD" id="cd00085">
    <property type="entry name" value="HNHc"/>
    <property type="match status" value="1"/>
</dbReference>
<dbReference type="AlphaFoldDB" id="A0AA96J712"/>
<accession>A0AA96J712</accession>
<dbReference type="GO" id="GO:0008270">
    <property type="term" value="F:zinc ion binding"/>
    <property type="evidence" value="ECO:0007669"/>
    <property type="project" value="InterPro"/>
</dbReference>
<feature type="domain" description="HNH" evidence="2">
    <location>
        <begin position="83"/>
        <end position="116"/>
    </location>
</feature>
<evidence type="ECO:0000256" key="1">
    <source>
        <dbReference type="SAM" id="Phobius"/>
    </source>
</evidence>
<reference evidence="3 4" key="1">
    <citation type="submission" date="2023-09" db="EMBL/GenBank/DDBJ databases">
        <title>Demequina sp. a novel bacteria isolated from Capsicum annuum.</title>
        <authorList>
            <person name="Humaira Z."/>
            <person name="Lee J."/>
            <person name="Cho D."/>
        </authorList>
    </citation>
    <scope>NUCLEOTIDE SEQUENCE [LARGE SCALE GENOMIC DNA]</scope>
    <source>
        <strain evidence="3 4">OYTSA14</strain>
    </source>
</reference>
<gene>
    <name evidence="3" type="ORF">RN606_09150</name>
</gene>
<keyword evidence="3" id="KW-0255">Endonuclease</keyword>
<protein>
    <submittedName>
        <fullName evidence="3">HNH endonuclease signature motif containing protein</fullName>
    </submittedName>
</protein>
<organism evidence="3 4">
    <name type="scientific">Demequina capsici</name>
    <dbReference type="NCBI Taxonomy" id="3075620"/>
    <lineage>
        <taxon>Bacteria</taxon>
        <taxon>Bacillati</taxon>
        <taxon>Actinomycetota</taxon>
        <taxon>Actinomycetes</taxon>
        <taxon>Micrococcales</taxon>
        <taxon>Demequinaceae</taxon>
        <taxon>Demequina</taxon>
    </lineage>
</organism>
<keyword evidence="1" id="KW-0812">Transmembrane</keyword>
<dbReference type="InterPro" id="IPR002711">
    <property type="entry name" value="HNH"/>
</dbReference>
<keyword evidence="4" id="KW-1185">Reference proteome</keyword>
<proteinExistence type="predicted"/>